<dbReference type="RefSeq" id="WP_373953882.1">
    <property type="nucleotide sequence ID" value="NZ_JBHDLN010000009.1"/>
</dbReference>
<sequence>MAVTAFLIFLVTLTFVIWQPKGLNIGWSASAGAVLALVFGVVSFADVATVTGIVWNATLTFVAIILISLVLDEVGFFEWAALHMARLARGNGMLMFISIILLGSAVAALFANDGAALIMTPIVLAMVRALRFEDKMVLPFVMASGFIADTASLPLVVSNLVNIVSADYFGIGFAEYAGRMLVPNFFSILASLLVLYLYFRKSIPRSYHTARLKRPSEAIKDRKLFQWSWVILLALLIAYFASGLFSVPVSVIAGIAAIAFLAAARKSPAIHTWKLVKEAPWSIVVFSIGMYVVVYGLRNAGLTDALGSVIQAVADNGLFAAAVGTGFIAAVLSSIMNNLPTVMIDALAIKGTETQGFIREALIYANVIGSDLGPKITPIGSLATLLWLHVLSAKNMKIGWGYYFKIGIILTVPTLFITLISLYLWLYLLQASHANVWIATITIAVVLAVIGMIVRAVLGSKVGKGGQQNI</sequence>
<dbReference type="NCBIfam" id="TIGR00935">
    <property type="entry name" value="2a45"/>
    <property type="match status" value="1"/>
</dbReference>
<organism evidence="9 10">
    <name type="scientific">Paenibacillus oleatilyticus</name>
    <dbReference type="NCBI Taxonomy" id="2594886"/>
    <lineage>
        <taxon>Bacteria</taxon>
        <taxon>Bacillati</taxon>
        <taxon>Bacillota</taxon>
        <taxon>Bacilli</taxon>
        <taxon>Bacillales</taxon>
        <taxon>Paenibacillaceae</taxon>
        <taxon>Paenibacillus</taxon>
    </lineage>
</organism>
<feature type="transmembrane region" description="Helical" evidence="8">
    <location>
        <begin position="137"/>
        <end position="161"/>
    </location>
</feature>
<name>A0ABV4V297_9BACL</name>
<dbReference type="PRINTS" id="PR00758">
    <property type="entry name" value="ARSENICPUMP"/>
</dbReference>
<evidence type="ECO:0000256" key="4">
    <source>
        <dbReference type="ARBA" id="ARBA00022692"/>
    </source>
</evidence>
<keyword evidence="5" id="KW-0059">Arsenical resistance</keyword>
<evidence type="ECO:0000256" key="1">
    <source>
        <dbReference type="ARBA" id="ARBA00004651"/>
    </source>
</evidence>
<feature type="transmembrane region" description="Helical" evidence="8">
    <location>
        <begin position="181"/>
        <end position="199"/>
    </location>
</feature>
<evidence type="ECO:0000256" key="3">
    <source>
        <dbReference type="ARBA" id="ARBA00022475"/>
    </source>
</evidence>
<accession>A0ABV4V297</accession>
<keyword evidence="6 8" id="KW-1133">Transmembrane helix</keyword>
<dbReference type="InterPro" id="IPR000802">
    <property type="entry name" value="Arsenical_pump_ArsB"/>
</dbReference>
<keyword evidence="4 8" id="KW-0812">Transmembrane</keyword>
<keyword evidence="3" id="KW-1003">Cell membrane</keyword>
<feature type="transmembrane region" description="Helical" evidence="8">
    <location>
        <begin position="434"/>
        <end position="458"/>
    </location>
</feature>
<feature type="transmembrane region" description="Helical" evidence="8">
    <location>
        <begin position="402"/>
        <end position="428"/>
    </location>
</feature>
<comment type="caution">
    <text evidence="9">The sequence shown here is derived from an EMBL/GenBank/DDBJ whole genome shotgun (WGS) entry which is preliminary data.</text>
</comment>
<evidence type="ECO:0000256" key="2">
    <source>
        <dbReference type="ARBA" id="ARBA00006433"/>
    </source>
</evidence>
<evidence type="ECO:0000313" key="10">
    <source>
        <dbReference type="Proteomes" id="UP001575622"/>
    </source>
</evidence>
<feature type="transmembrane region" description="Helical" evidence="8">
    <location>
        <begin position="92"/>
        <end position="109"/>
    </location>
</feature>
<keyword evidence="7 8" id="KW-0472">Membrane</keyword>
<feature type="transmembrane region" description="Helical" evidence="8">
    <location>
        <begin position="279"/>
        <end position="297"/>
    </location>
</feature>
<evidence type="ECO:0000256" key="5">
    <source>
        <dbReference type="ARBA" id="ARBA00022849"/>
    </source>
</evidence>
<feature type="transmembrane region" description="Helical" evidence="8">
    <location>
        <begin position="52"/>
        <end position="71"/>
    </location>
</feature>
<dbReference type="PANTHER" id="PTHR43302:SF5">
    <property type="entry name" value="TRANSPORTER ARSB-RELATED"/>
    <property type="match status" value="1"/>
</dbReference>
<proteinExistence type="inferred from homology"/>
<dbReference type="CDD" id="cd01118">
    <property type="entry name" value="ArsB_permease"/>
    <property type="match status" value="1"/>
</dbReference>
<gene>
    <name evidence="9" type="ORF">ACEU3E_18635</name>
</gene>
<dbReference type="EMBL" id="JBHDLN010000009">
    <property type="protein sequence ID" value="MFB0844204.1"/>
    <property type="molecule type" value="Genomic_DNA"/>
</dbReference>
<comment type="subcellular location">
    <subcellularLocation>
        <location evidence="1">Cell membrane</location>
        <topology evidence="1">Multi-pass membrane protein</topology>
    </subcellularLocation>
</comment>
<evidence type="ECO:0000256" key="7">
    <source>
        <dbReference type="ARBA" id="ARBA00023136"/>
    </source>
</evidence>
<protein>
    <submittedName>
        <fullName evidence="9">Arsenic transporter</fullName>
    </submittedName>
</protein>
<evidence type="ECO:0000256" key="6">
    <source>
        <dbReference type="ARBA" id="ARBA00022989"/>
    </source>
</evidence>
<dbReference type="Pfam" id="PF02040">
    <property type="entry name" value="ArsB"/>
    <property type="match status" value="1"/>
</dbReference>
<evidence type="ECO:0000313" key="9">
    <source>
        <dbReference type="EMBL" id="MFB0844204.1"/>
    </source>
</evidence>
<dbReference type="Proteomes" id="UP001575622">
    <property type="component" value="Unassembled WGS sequence"/>
</dbReference>
<dbReference type="NCBIfam" id="NF011980">
    <property type="entry name" value="PRK15445.1"/>
    <property type="match status" value="1"/>
</dbReference>
<feature type="transmembrane region" description="Helical" evidence="8">
    <location>
        <begin position="224"/>
        <end position="241"/>
    </location>
</feature>
<comment type="similarity">
    <text evidence="2">Belongs to the ArsB family.</text>
</comment>
<dbReference type="PANTHER" id="PTHR43302">
    <property type="entry name" value="TRANSPORTER ARSB-RELATED"/>
    <property type="match status" value="1"/>
</dbReference>
<feature type="transmembrane region" description="Helical" evidence="8">
    <location>
        <begin position="317"/>
        <end position="335"/>
    </location>
</feature>
<evidence type="ECO:0000256" key="8">
    <source>
        <dbReference type="SAM" id="Phobius"/>
    </source>
</evidence>
<reference evidence="9 10" key="1">
    <citation type="submission" date="2024-09" db="EMBL/GenBank/DDBJ databases">
        <authorList>
            <person name="Makale K.P.P."/>
            <person name="Makhzoum A."/>
            <person name="Rantong G."/>
            <person name="Rahube T.O."/>
        </authorList>
    </citation>
    <scope>NUCLEOTIDE SEQUENCE [LARGE SCALE GENOMIC DNA]</scope>
    <source>
        <strain evidence="9 10">KM_D13</strain>
    </source>
</reference>
<keyword evidence="10" id="KW-1185">Reference proteome</keyword>